<name>A0A399ERG4_9DEIN</name>
<dbReference type="RefSeq" id="WP_182482510.1">
    <property type="nucleotide sequence ID" value="NZ_QWKZ01000049.1"/>
</dbReference>
<protein>
    <submittedName>
        <fullName evidence="1">Uncharacterized protein</fullName>
    </submittedName>
</protein>
<sequence>MSIAFGVTHAWAMRLIERLAQEGVLSPLGQARRNRLYGAREILQALEEPSYAEEAY</sequence>
<reference evidence="1 2" key="1">
    <citation type="submission" date="2018-08" db="EMBL/GenBank/DDBJ databases">
        <title>Meiothermus luteus KCTC 52599 genome sequencing project.</title>
        <authorList>
            <person name="Da Costa M.S."/>
            <person name="Albuquerque L."/>
            <person name="Raposo P."/>
            <person name="Froufe H.J.C."/>
            <person name="Barroso C.S."/>
            <person name="Egas C."/>
        </authorList>
    </citation>
    <scope>NUCLEOTIDE SEQUENCE [LARGE SCALE GENOMIC DNA]</scope>
    <source>
        <strain evidence="1 2">KCTC 52599</strain>
    </source>
</reference>
<proteinExistence type="predicted"/>
<organism evidence="1 2">
    <name type="scientific">Meiothermus luteus</name>
    <dbReference type="NCBI Taxonomy" id="2026184"/>
    <lineage>
        <taxon>Bacteria</taxon>
        <taxon>Thermotogati</taxon>
        <taxon>Deinococcota</taxon>
        <taxon>Deinococci</taxon>
        <taxon>Thermales</taxon>
        <taxon>Thermaceae</taxon>
        <taxon>Meiothermus</taxon>
    </lineage>
</organism>
<evidence type="ECO:0000313" key="1">
    <source>
        <dbReference type="EMBL" id="RIH85152.1"/>
    </source>
</evidence>
<dbReference type="EMBL" id="QWKZ01000049">
    <property type="protein sequence ID" value="RIH85152.1"/>
    <property type="molecule type" value="Genomic_DNA"/>
</dbReference>
<dbReference type="AlphaFoldDB" id="A0A399ERG4"/>
<dbReference type="Proteomes" id="UP000265800">
    <property type="component" value="Unassembled WGS sequence"/>
</dbReference>
<accession>A0A399ERG4</accession>
<gene>
    <name evidence="1" type="ORF">Mlute_01661</name>
</gene>
<keyword evidence="2" id="KW-1185">Reference proteome</keyword>
<comment type="caution">
    <text evidence="1">The sequence shown here is derived from an EMBL/GenBank/DDBJ whole genome shotgun (WGS) entry which is preliminary data.</text>
</comment>
<evidence type="ECO:0000313" key="2">
    <source>
        <dbReference type="Proteomes" id="UP000265800"/>
    </source>
</evidence>